<keyword evidence="4" id="KW-0560">Oxidoreductase</keyword>
<sequence length="591" mass="66520">MFDNPYYDASAAEINAHNPRTSQSICIIGSGAAGLITAHTLLQDGFTKVHILTKDSCPGGVWEYNKVYSGVFINNVYGDYRFSPLAMPRHPDRKASDTRLSAEDMLFYMEKFADTFLKDHICYNTEVINVRRPTPPFAVEPPNWVVTIRDKDGVRDLGFDRIVLCTGGCHLPRIPRAFNPESAKLAAFKGPIVHSSDFRMRQDDVLSAVRPVSDERPGSVVVIGGGKSAQDIAAYLAHEGRQRNVSMIFEKTDAFVASDMHIPDFIRKSRLIGILSPHIELRSNLERFLHKTWLGGRTVRGLFNYIQNQSYRAFHIPEGSPLRLSQDVFWSLRVNDEVSRRNNGFHSLANDGKIGIIAPARAVAFGDDGHSIVLSDGSTVRADALVLATGYQSSWSHIFDDETANDLGLGSYPPQYVSDVTYAKEWDYTSLKDPPTTHPDSRQWASCVYRGIVPAKNILKRDFAINGAVFSTNNGFVFETTAHWISSYFLGDHFLEIPRSPRQAVEATERSSAWLRRRYPDMLHWTNPSHCSDIAFWSWPQYTDDLLDDMGLTSGPARTGGNWVTWPFKTIDIMCISSLTWERQVKRMQPV</sequence>
<evidence type="ECO:0000313" key="5">
    <source>
        <dbReference type="EMBL" id="SJL10820.1"/>
    </source>
</evidence>
<dbReference type="EMBL" id="FUEG01000013">
    <property type="protein sequence ID" value="SJL10820.1"/>
    <property type="molecule type" value="Genomic_DNA"/>
</dbReference>
<dbReference type="OMA" id="PLFEYSF"/>
<dbReference type="Gene3D" id="3.50.50.60">
    <property type="entry name" value="FAD/NAD(P)-binding domain"/>
    <property type="match status" value="2"/>
</dbReference>
<evidence type="ECO:0000256" key="3">
    <source>
        <dbReference type="ARBA" id="ARBA00022827"/>
    </source>
</evidence>
<keyword evidence="2" id="KW-0285">Flavoprotein</keyword>
<reference evidence="6" key="1">
    <citation type="journal article" date="2017" name="Nat. Ecol. Evol.">
        <title>Genome expansion and lineage-specific genetic innovations in the forest pathogenic fungi Armillaria.</title>
        <authorList>
            <person name="Sipos G."/>
            <person name="Prasanna A.N."/>
            <person name="Walter M.C."/>
            <person name="O'Connor E."/>
            <person name="Balint B."/>
            <person name="Krizsan K."/>
            <person name="Kiss B."/>
            <person name="Hess J."/>
            <person name="Varga T."/>
            <person name="Slot J."/>
            <person name="Riley R."/>
            <person name="Boka B."/>
            <person name="Rigling D."/>
            <person name="Barry K."/>
            <person name="Lee J."/>
            <person name="Mihaltcheva S."/>
            <person name="LaButti K."/>
            <person name="Lipzen A."/>
            <person name="Waldron R."/>
            <person name="Moloney N.M."/>
            <person name="Sperisen C."/>
            <person name="Kredics L."/>
            <person name="Vagvoelgyi C."/>
            <person name="Patrignani A."/>
            <person name="Fitzpatrick D."/>
            <person name="Nagy I."/>
            <person name="Doyle S."/>
            <person name="Anderson J.B."/>
            <person name="Grigoriev I.V."/>
            <person name="Gueldener U."/>
            <person name="Muensterkoetter M."/>
            <person name="Nagy L.G."/>
        </authorList>
    </citation>
    <scope>NUCLEOTIDE SEQUENCE [LARGE SCALE GENOMIC DNA]</scope>
    <source>
        <strain evidence="6">C18/9</strain>
    </source>
</reference>
<evidence type="ECO:0000256" key="4">
    <source>
        <dbReference type="ARBA" id="ARBA00023002"/>
    </source>
</evidence>
<dbReference type="PANTHER" id="PTHR23023">
    <property type="entry name" value="DIMETHYLANILINE MONOOXYGENASE"/>
    <property type="match status" value="1"/>
</dbReference>
<accession>A0A284RPY8</accession>
<dbReference type="GO" id="GO:0050661">
    <property type="term" value="F:NADP binding"/>
    <property type="evidence" value="ECO:0007669"/>
    <property type="project" value="InterPro"/>
</dbReference>
<keyword evidence="3" id="KW-0274">FAD</keyword>
<name>A0A284RPY8_ARMOS</name>
<comment type="similarity">
    <text evidence="1">Belongs to the FMO family.</text>
</comment>
<dbReference type="InterPro" id="IPR050346">
    <property type="entry name" value="FMO-like"/>
</dbReference>
<evidence type="ECO:0008006" key="7">
    <source>
        <dbReference type="Google" id="ProtNLM"/>
    </source>
</evidence>
<dbReference type="GO" id="GO:0050660">
    <property type="term" value="F:flavin adenine dinucleotide binding"/>
    <property type="evidence" value="ECO:0007669"/>
    <property type="project" value="InterPro"/>
</dbReference>
<gene>
    <name evidence="5" type="ORF">ARMOST_14214</name>
</gene>
<dbReference type="OrthoDB" id="2915840at2759"/>
<dbReference type="Pfam" id="PF00743">
    <property type="entry name" value="FMO-like"/>
    <property type="match status" value="1"/>
</dbReference>
<evidence type="ECO:0000256" key="1">
    <source>
        <dbReference type="ARBA" id="ARBA00009183"/>
    </source>
</evidence>
<dbReference type="InterPro" id="IPR020946">
    <property type="entry name" value="Flavin_mOase-like"/>
</dbReference>
<evidence type="ECO:0000313" key="6">
    <source>
        <dbReference type="Proteomes" id="UP000219338"/>
    </source>
</evidence>
<protein>
    <recommendedName>
        <fullName evidence="7">FAD/NAD(P)-binding domain-containing protein</fullName>
    </recommendedName>
</protein>
<keyword evidence="6" id="KW-1185">Reference proteome</keyword>
<dbReference type="STRING" id="47428.A0A284RPY8"/>
<proteinExistence type="inferred from homology"/>
<dbReference type="PRINTS" id="PR00368">
    <property type="entry name" value="FADPNR"/>
</dbReference>
<dbReference type="SUPFAM" id="SSF51905">
    <property type="entry name" value="FAD/NAD(P)-binding domain"/>
    <property type="match status" value="3"/>
</dbReference>
<dbReference type="GO" id="GO:0004499">
    <property type="term" value="F:N,N-dimethylaniline monooxygenase activity"/>
    <property type="evidence" value="ECO:0007669"/>
    <property type="project" value="InterPro"/>
</dbReference>
<organism evidence="5 6">
    <name type="scientific">Armillaria ostoyae</name>
    <name type="common">Armillaria root rot fungus</name>
    <dbReference type="NCBI Taxonomy" id="47428"/>
    <lineage>
        <taxon>Eukaryota</taxon>
        <taxon>Fungi</taxon>
        <taxon>Dikarya</taxon>
        <taxon>Basidiomycota</taxon>
        <taxon>Agaricomycotina</taxon>
        <taxon>Agaricomycetes</taxon>
        <taxon>Agaricomycetidae</taxon>
        <taxon>Agaricales</taxon>
        <taxon>Marasmiineae</taxon>
        <taxon>Physalacriaceae</taxon>
        <taxon>Armillaria</taxon>
    </lineage>
</organism>
<evidence type="ECO:0000256" key="2">
    <source>
        <dbReference type="ARBA" id="ARBA00022630"/>
    </source>
</evidence>
<dbReference type="Proteomes" id="UP000219338">
    <property type="component" value="Unassembled WGS sequence"/>
</dbReference>
<dbReference type="AlphaFoldDB" id="A0A284RPY8"/>
<dbReference type="InterPro" id="IPR036188">
    <property type="entry name" value="FAD/NAD-bd_sf"/>
</dbReference>